<keyword evidence="7" id="KW-1185">Reference proteome</keyword>
<dbReference type="RefSeq" id="WP_007187339.1">
    <property type="nucleotide sequence ID" value="NZ_AKGD01000004.1"/>
</dbReference>
<feature type="chain" id="PRO_5003712774" description="Cytochrome c domain-containing protein" evidence="4">
    <location>
        <begin position="21"/>
        <end position="127"/>
    </location>
</feature>
<keyword evidence="1" id="KW-0349">Heme</keyword>
<feature type="domain" description="Cytochrome c" evidence="5">
    <location>
        <begin position="46"/>
        <end position="113"/>
    </location>
</feature>
<sequence>MKTRLLLLAVLSLASGALRAGGSPPPSDDQAVLGAADVDLKDEARIGRGKSTFNESCAAFCHGQEPPLFVGRKGLDPDYVYQTIKEGGRGATPMPPWGNVFTPDEIWDLVAYVEFMGTLPPLTATSK</sequence>
<evidence type="ECO:0000256" key="4">
    <source>
        <dbReference type="SAM" id="SignalP"/>
    </source>
</evidence>
<dbReference type="STRING" id="1172194.WQQ_44040"/>
<evidence type="ECO:0000313" key="7">
    <source>
        <dbReference type="Proteomes" id="UP000003704"/>
    </source>
</evidence>
<dbReference type="Proteomes" id="UP000003704">
    <property type="component" value="Unassembled WGS sequence"/>
</dbReference>
<dbReference type="GO" id="GO:0020037">
    <property type="term" value="F:heme binding"/>
    <property type="evidence" value="ECO:0007669"/>
    <property type="project" value="InterPro"/>
</dbReference>
<evidence type="ECO:0000259" key="5">
    <source>
        <dbReference type="Pfam" id="PF13442"/>
    </source>
</evidence>
<comment type="caution">
    <text evidence="6">The sequence shown here is derived from an EMBL/GenBank/DDBJ whole genome shotgun (WGS) entry which is preliminary data.</text>
</comment>
<keyword evidence="4" id="KW-0732">Signal</keyword>
<dbReference type="OrthoDB" id="9811281at2"/>
<dbReference type="Gene3D" id="1.10.760.10">
    <property type="entry name" value="Cytochrome c-like domain"/>
    <property type="match status" value="1"/>
</dbReference>
<dbReference type="InterPro" id="IPR036909">
    <property type="entry name" value="Cyt_c-like_dom_sf"/>
</dbReference>
<reference evidence="6 7" key="1">
    <citation type="journal article" date="2012" name="J. Bacteriol.">
        <title>Genome Sequence of n-Alkane-Degrading Hydrocarboniphaga effusa Strain AP103T (ATCC BAA-332T).</title>
        <authorList>
            <person name="Chang H.K."/>
            <person name="Zylstra G.J."/>
            <person name="Chae J.C."/>
        </authorList>
    </citation>
    <scope>NUCLEOTIDE SEQUENCE [LARGE SCALE GENOMIC DNA]</scope>
    <source>
        <strain evidence="6 7">AP103</strain>
    </source>
</reference>
<name>I7Z864_9GAMM</name>
<keyword evidence="3" id="KW-0408">Iron</keyword>
<dbReference type="InterPro" id="IPR009056">
    <property type="entry name" value="Cyt_c-like_dom"/>
</dbReference>
<evidence type="ECO:0000313" key="6">
    <source>
        <dbReference type="EMBL" id="EIT67969.1"/>
    </source>
</evidence>
<dbReference type="GO" id="GO:0046872">
    <property type="term" value="F:metal ion binding"/>
    <property type="evidence" value="ECO:0007669"/>
    <property type="project" value="UniProtKB-KW"/>
</dbReference>
<dbReference type="AlphaFoldDB" id="I7Z864"/>
<feature type="signal peptide" evidence="4">
    <location>
        <begin position="1"/>
        <end position="20"/>
    </location>
</feature>
<gene>
    <name evidence="6" type="ORF">WQQ_44040</name>
</gene>
<organism evidence="6 7">
    <name type="scientific">Hydrocarboniphaga effusa AP103</name>
    <dbReference type="NCBI Taxonomy" id="1172194"/>
    <lineage>
        <taxon>Bacteria</taxon>
        <taxon>Pseudomonadati</taxon>
        <taxon>Pseudomonadota</taxon>
        <taxon>Gammaproteobacteria</taxon>
        <taxon>Nevskiales</taxon>
        <taxon>Nevskiaceae</taxon>
        <taxon>Hydrocarboniphaga</taxon>
    </lineage>
</organism>
<dbReference type="SUPFAM" id="SSF46626">
    <property type="entry name" value="Cytochrome c"/>
    <property type="match status" value="1"/>
</dbReference>
<dbReference type="GO" id="GO:0009055">
    <property type="term" value="F:electron transfer activity"/>
    <property type="evidence" value="ECO:0007669"/>
    <property type="project" value="InterPro"/>
</dbReference>
<accession>I7Z864</accession>
<evidence type="ECO:0000256" key="3">
    <source>
        <dbReference type="ARBA" id="ARBA00023004"/>
    </source>
</evidence>
<evidence type="ECO:0000256" key="2">
    <source>
        <dbReference type="ARBA" id="ARBA00022723"/>
    </source>
</evidence>
<keyword evidence="2" id="KW-0479">Metal-binding</keyword>
<proteinExistence type="predicted"/>
<evidence type="ECO:0000256" key="1">
    <source>
        <dbReference type="ARBA" id="ARBA00022617"/>
    </source>
</evidence>
<dbReference type="Pfam" id="PF13442">
    <property type="entry name" value="Cytochrome_CBB3"/>
    <property type="match status" value="1"/>
</dbReference>
<protein>
    <recommendedName>
        <fullName evidence="5">Cytochrome c domain-containing protein</fullName>
    </recommendedName>
</protein>
<dbReference type="EMBL" id="AKGD01000004">
    <property type="protein sequence ID" value="EIT67969.1"/>
    <property type="molecule type" value="Genomic_DNA"/>
</dbReference>